<keyword evidence="3" id="KW-1185">Reference proteome</keyword>
<gene>
    <name evidence="2" type="ORF">B0T19DRAFT_421650</name>
</gene>
<keyword evidence="1" id="KW-0812">Transmembrane</keyword>
<keyword evidence="1" id="KW-1133">Transmembrane helix</keyword>
<feature type="transmembrane region" description="Helical" evidence="1">
    <location>
        <begin position="108"/>
        <end position="127"/>
    </location>
</feature>
<evidence type="ECO:0000313" key="2">
    <source>
        <dbReference type="EMBL" id="KAK3327409.1"/>
    </source>
</evidence>
<dbReference type="EMBL" id="JAUEPO010000003">
    <property type="protein sequence ID" value="KAK3327409.1"/>
    <property type="molecule type" value="Genomic_DNA"/>
</dbReference>
<accession>A0AAE0MDU2</accession>
<evidence type="ECO:0000256" key="1">
    <source>
        <dbReference type="SAM" id="Phobius"/>
    </source>
</evidence>
<reference evidence="2" key="2">
    <citation type="submission" date="2023-06" db="EMBL/GenBank/DDBJ databases">
        <authorList>
            <consortium name="Lawrence Berkeley National Laboratory"/>
            <person name="Haridas S."/>
            <person name="Hensen N."/>
            <person name="Bonometti L."/>
            <person name="Westerberg I."/>
            <person name="Brannstrom I.O."/>
            <person name="Guillou S."/>
            <person name="Cros-Aarteil S."/>
            <person name="Calhoun S."/>
            <person name="Kuo A."/>
            <person name="Mondo S."/>
            <person name="Pangilinan J."/>
            <person name="Riley R."/>
            <person name="Labutti K."/>
            <person name="Andreopoulos B."/>
            <person name="Lipzen A."/>
            <person name="Chen C."/>
            <person name="Yanf M."/>
            <person name="Daum C."/>
            <person name="Ng V."/>
            <person name="Clum A."/>
            <person name="Steindorff A."/>
            <person name="Ohm R."/>
            <person name="Martin F."/>
            <person name="Silar P."/>
            <person name="Natvig D."/>
            <person name="Lalanne C."/>
            <person name="Gautier V."/>
            <person name="Ament-Velasquez S.L."/>
            <person name="Kruys A."/>
            <person name="Hutchinson M.I."/>
            <person name="Powell A.J."/>
            <person name="Barry K."/>
            <person name="Miller A.N."/>
            <person name="Grigoriev I.V."/>
            <person name="Debuchy R."/>
            <person name="Gladieux P."/>
            <person name="Thoren M.H."/>
            <person name="Johannesson H."/>
        </authorList>
    </citation>
    <scope>NUCLEOTIDE SEQUENCE</scope>
    <source>
        <strain evidence="2">SMH4131-1</strain>
    </source>
</reference>
<evidence type="ECO:0000313" key="3">
    <source>
        <dbReference type="Proteomes" id="UP001286456"/>
    </source>
</evidence>
<organism evidence="2 3">
    <name type="scientific">Cercophora scortea</name>
    <dbReference type="NCBI Taxonomy" id="314031"/>
    <lineage>
        <taxon>Eukaryota</taxon>
        <taxon>Fungi</taxon>
        <taxon>Dikarya</taxon>
        <taxon>Ascomycota</taxon>
        <taxon>Pezizomycotina</taxon>
        <taxon>Sordariomycetes</taxon>
        <taxon>Sordariomycetidae</taxon>
        <taxon>Sordariales</taxon>
        <taxon>Lasiosphaeriaceae</taxon>
        <taxon>Cercophora</taxon>
    </lineage>
</organism>
<comment type="caution">
    <text evidence="2">The sequence shown here is derived from an EMBL/GenBank/DDBJ whole genome shotgun (WGS) entry which is preliminary data.</text>
</comment>
<proteinExistence type="predicted"/>
<keyword evidence="1" id="KW-0472">Membrane</keyword>
<sequence length="155" mass="17723">MTTKESWKGGAGRKSLELFTRERGKKRWIIKTKGGRGLAAAAPRGIWGNHQQHPTATQRNATHARTPFSLFSPSFFPTTSPCVAHRNITTHNKHLAGRLLLDEGRKSYEVSCFSLLWFLSFVAFYVCLDRFCFATWAGATVFVYGEVLYRFRERF</sequence>
<dbReference type="AlphaFoldDB" id="A0AAE0MDU2"/>
<reference evidence="2" key="1">
    <citation type="journal article" date="2023" name="Mol. Phylogenet. Evol.">
        <title>Genome-scale phylogeny and comparative genomics of the fungal order Sordariales.</title>
        <authorList>
            <person name="Hensen N."/>
            <person name="Bonometti L."/>
            <person name="Westerberg I."/>
            <person name="Brannstrom I.O."/>
            <person name="Guillou S."/>
            <person name="Cros-Aarteil S."/>
            <person name="Calhoun S."/>
            <person name="Haridas S."/>
            <person name="Kuo A."/>
            <person name="Mondo S."/>
            <person name="Pangilinan J."/>
            <person name="Riley R."/>
            <person name="LaButti K."/>
            <person name="Andreopoulos B."/>
            <person name="Lipzen A."/>
            <person name="Chen C."/>
            <person name="Yan M."/>
            <person name="Daum C."/>
            <person name="Ng V."/>
            <person name="Clum A."/>
            <person name="Steindorff A."/>
            <person name="Ohm R.A."/>
            <person name="Martin F."/>
            <person name="Silar P."/>
            <person name="Natvig D.O."/>
            <person name="Lalanne C."/>
            <person name="Gautier V."/>
            <person name="Ament-Velasquez S.L."/>
            <person name="Kruys A."/>
            <person name="Hutchinson M.I."/>
            <person name="Powell A.J."/>
            <person name="Barry K."/>
            <person name="Miller A.N."/>
            <person name="Grigoriev I.V."/>
            <person name="Debuchy R."/>
            <person name="Gladieux P."/>
            <person name="Hiltunen Thoren M."/>
            <person name="Johannesson H."/>
        </authorList>
    </citation>
    <scope>NUCLEOTIDE SEQUENCE</scope>
    <source>
        <strain evidence="2">SMH4131-1</strain>
    </source>
</reference>
<protein>
    <submittedName>
        <fullName evidence="2">Uncharacterized protein</fullName>
    </submittedName>
</protein>
<name>A0AAE0MDU2_9PEZI</name>
<dbReference type="Proteomes" id="UP001286456">
    <property type="component" value="Unassembled WGS sequence"/>
</dbReference>